<dbReference type="NCBIfam" id="NF006330">
    <property type="entry name" value="PRK08560.1"/>
    <property type="match status" value="1"/>
</dbReference>
<comment type="catalytic activity">
    <reaction evidence="11 12">
        <text>tRNA(Tyr) + L-tyrosine + ATP = L-tyrosyl-tRNA(Tyr) + AMP + diphosphate + H(+)</text>
        <dbReference type="Rhea" id="RHEA:10220"/>
        <dbReference type="Rhea" id="RHEA-COMP:9706"/>
        <dbReference type="Rhea" id="RHEA-COMP:9707"/>
        <dbReference type="ChEBI" id="CHEBI:15378"/>
        <dbReference type="ChEBI" id="CHEBI:30616"/>
        <dbReference type="ChEBI" id="CHEBI:33019"/>
        <dbReference type="ChEBI" id="CHEBI:58315"/>
        <dbReference type="ChEBI" id="CHEBI:78442"/>
        <dbReference type="ChEBI" id="CHEBI:78536"/>
        <dbReference type="ChEBI" id="CHEBI:456215"/>
        <dbReference type="EC" id="6.1.1.1"/>
    </reaction>
</comment>
<keyword evidence="10" id="KW-0539">Nucleus</keyword>
<dbReference type="AlphaFoldDB" id="A0A3M7RX07"/>
<dbReference type="InterPro" id="IPR014729">
    <property type="entry name" value="Rossmann-like_a/b/a_fold"/>
</dbReference>
<comment type="similarity">
    <text evidence="3 12">Belongs to the class-I aminoacyl-tRNA synthetase family.</text>
</comment>
<evidence type="ECO:0000256" key="7">
    <source>
        <dbReference type="ARBA" id="ARBA00022840"/>
    </source>
</evidence>
<accession>A0A3M7RX07</accession>
<dbReference type="InterPro" id="IPR002307">
    <property type="entry name" value="Tyr-tRNA-ligase"/>
</dbReference>
<dbReference type="EMBL" id="REGN01002437">
    <property type="protein sequence ID" value="RNA28091.1"/>
    <property type="molecule type" value="Genomic_DNA"/>
</dbReference>
<dbReference type="GO" id="GO:0005524">
    <property type="term" value="F:ATP binding"/>
    <property type="evidence" value="ECO:0007669"/>
    <property type="project" value="UniProtKB-KW"/>
</dbReference>
<dbReference type="PANTHER" id="PTHR46264:SF4">
    <property type="entry name" value="TYROSINE--TRNA LIGASE, CYTOPLASMIC"/>
    <property type="match status" value="1"/>
</dbReference>
<keyword evidence="4" id="KW-0963">Cytoplasm</keyword>
<evidence type="ECO:0000313" key="14">
    <source>
        <dbReference type="EMBL" id="RNA28091.1"/>
    </source>
</evidence>
<evidence type="ECO:0000256" key="3">
    <source>
        <dbReference type="ARBA" id="ARBA00005594"/>
    </source>
</evidence>
<dbReference type="SUPFAM" id="SSF52374">
    <property type="entry name" value="Nucleotidylyl transferase"/>
    <property type="match status" value="1"/>
</dbReference>
<dbReference type="InterPro" id="IPR002305">
    <property type="entry name" value="aa-tRNA-synth_Ic"/>
</dbReference>
<keyword evidence="8 12" id="KW-0648">Protein biosynthesis</keyword>
<keyword evidence="7 12" id="KW-0067">ATP-binding</keyword>
<keyword evidence="13" id="KW-0175">Coiled coil</keyword>
<dbReference type="GO" id="GO:0004831">
    <property type="term" value="F:tyrosine-tRNA ligase activity"/>
    <property type="evidence" value="ECO:0007669"/>
    <property type="project" value="UniProtKB-EC"/>
</dbReference>
<protein>
    <recommendedName>
        <fullName evidence="12">Tyrosine--tRNA ligase</fullName>
        <ecNumber evidence="12">6.1.1.1</ecNumber>
    </recommendedName>
    <alternativeName>
        <fullName evidence="12">Tyrosyl-tRNA synthetase</fullName>
    </alternativeName>
</protein>
<dbReference type="Pfam" id="PF00579">
    <property type="entry name" value="tRNA-synt_1b"/>
    <property type="match status" value="1"/>
</dbReference>
<gene>
    <name evidence="14" type="ORF">BpHYR1_017563</name>
</gene>
<dbReference type="FunFam" id="1.10.240.10:FF:000004">
    <property type="entry name" value="Tyrosine--tRNA ligase"/>
    <property type="match status" value="1"/>
</dbReference>
<keyword evidence="5 12" id="KW-0436">Ligase</keyword>
<name>A0A3M7RX07_BRAPC</name>
<dbReference type="NCBIfam" id="TIGR00234">
    <property type="entry name" value="tyrS"/>
    <property type="match status" value="1"/>
</dbReference>
<dbReference type="OrthoDB" id="197206at2759"/>
<evidence type="ECO:0000256" key="12">
    <source>
        <dbReference type="RuleBase" id="RU361234"/>
    </source>
</evidence>
<evidence type="ECO:0000256" key="11">
    <source>
        <dbReference type="ARBA" id="ARBA00048248"/>
    </source>
</evidence>
<dbReference type="GO" id="GO:0005737">
    <property type="term" value="C:cytoplasm"/>
    <property type="evidence" value="ECO:0007669"/>
    <property type="project" value="UniProtKB-SubCell"/>
</dbReference>
<dbReference type="GO" id="GO:0005634">
    <property type="term" value="C:nucleus"/>
    <property type="evidence" value="ECO:0007669"/>
    <property type="project" value="UniProtKB-SubCell"/>
</dbReference>
<dbReference type="InterPro" id="IPR050489">
    <property type="entry name" value="Tyr-tRNA_synthase"/>
</dbReference>
<dbReference type="EC" id="6.1.1.1" evidence="12"/>
<evidence type="ECO:0000256" key="6">
    <source>
        <dbReference type="ARBA" id="ARBA00022741"/>
    </source>
</evidence>
<dbReference type="FunFam" id="3.40.50.620:FF:000040">
    <property type="entry name" value="Tyrosine--tRNA ligase"/>
    <property type="match status" value="1"/>
</dbReference>
<proteinExistence type="inferred from homology"/>
<evidence type="ECO:0000256" key="8">
    <source>
        <dbReference type="ARBA" id="ARBA00022917"/>
    </source>
</evidence>
<evidence type="ECO:0000313" key="15">
    <source>
        <dbReference type="Proteomes" id="UP000276133"/>
    </source>
</evidence>
<dbReference type="CDD" id="cd00805">
    <property type="entry name" value="TyrRS_core"/>
    <property type="match status" value="1"/>
</dbReference>
<evidence type="ECO:0000256" key="13">
    <source>
        <dbReference type="SAM" id="Coils"/>
    </source>
</evidence>
<dbReference type="STRING" id="10195.A0A3M7RX07"/>
<keyword evidence="9 12" id="KW-0030">Aminoacyl-tRNA synthetase</keyword>
<dbReference type="Gene3D" id="1.10.240.10">
    <property type="entry name" value="Tyrosyl-Transfer RNA Synthetase"/>
    <property type="match status" value="1"/>
</dbReference>
<organism evidence="14 15">
    <name type="scientific">Brachionus plicatilis</name>
    <name type="common">Marine rotifer</name>
    <name type="synonym">Brachionus muelleri</name>
    <dbReference type="NCBI Taxonomy" id="10195"/>
    <lineage>
        <taxon>Eukaryota</taxon>
        <taxon>Metazoa</taxon>
        <taxon>Spiralia</taxon>
        <taxon>Gnathifera</taxon>
        <taxon>Rotifera</taxon>
        <taxon>Eurotatoria</taxon>
        <taxon>Monogononta</taxon>
        <taxon>Pseudotrocha</taxon>
        <taxon>Ploima</taxon>
        <taxon>Brachionidae</taxon>
        <taxon>Brachionus</taxon>
    </lineage>
</organism>
<evidence type="ECO:0000256" key="4">
    <source>
        <dbReference type="ARBA" id="ARBA00022490"/>
    </source>
</evidence>
<dbReference type="Proteomes" id="UP000276133">
    <property type="component" value="Unassembled WGS sequence"/>
</dbReference>
<keyword evidence="15" id="KW-1185">Reference proteome</keyword>
<dbReference type="PRINTS" id="PR01040">
    <property type="entry name" value="TRNASYNTHTYR"/>
</dbReference>
<comment type="subcellular location">
    <subcellularLocation>
        <location evidence="2">Cytoplasm</location>
    </subcellularLocation>
    <subcellularLocation>
        <location evidence="1">Nucleus</location>
    </subcellularLocation>
</comment>
<evidence type="ECO:0000256" key="10">
    <source>
        <dbReference type="ARBA" id="ARBA00023242"/>
    </source>
</evidence>
<sequence length="432" mass="48726">MSIENSELNQLAEQLEKQTALIEVLEKELNSLKPNQKNDSDAELVNKLTTENDDLKSRISILKKSIQNSKTNVAPSVTPAPKLTCDLSFEEKYHLISRNLQEIVGDEKLKTILKERDLKVYWGTATTGKPHIAYFVPMSKISDFLKAGCQVTILLADLHAYLDNMKAPWELLQNRTEYYSRVIKAALKSIGVPIDKLKFIKGTDYQLSREYTLDMYRLSSLMSEHDAKKAGAEVVKQSNNPLLSGLLYPGLQALDEEYLKCDAQFGGVDQRKIFMLGEEYLPKLGYEKRIHLMNPMVPGLTGNKMSSSEEDSKIDLLDSASAVKKKINGAFCEPGNIENNGVLSFCKHVLFPLSKDGRLVITRPEKWGGNIIYDNFEVLQETFRKEELHPGDLKAGVIEALNGLLEPIRKEFDSPENKKLVESAYPVIKKKK</sequence>
<evidence type="ECO:0000256" key="5">
    <source>
        <dbReference type="ARBA" id="ARBA00022598"/>
    </source>
</evidence>
<dbReference type="PANTHER" id="PTHR46264">
    <property type="entry name" value="TYROSINE-TRNA LIGASE"/>
    <property type="match status" value="1"/>
</dbReference>
<dbReference type="Gene3D" id="3.40.50.620">
    <property type="entry name" value="HUPs"/>
    <property type="match status" value="1"/>
</dbReference>
<evidence type="ECO:0000256" key="1">
    <source>
        <dbReference type="ARBA" id="ARBA00004123"/>
    </source>
</evidence>
<evidence type="ECO:0000256" key="9">
    <source>
        <dbReference type="ARBA" id="ARBA00023146"/>
    </source>
</evidence>
<reference evidence="14 15" key="1">
    <citation type="journal article" date="2018" name="Sci. Rep.">
        <title>Genomic signatures of local adaptation to the degree of environmental predictability in rotifers.</title>
        <authorList>
            <person name="Franch-Gras L."/>
            <person name="Hahn C."/>
            <person name="Garcia-Roger E.M."/>
            <person name="Carmona M.J."/>
            <person name="Serra M."/>
            <person name="Gomez A."/>
        </authorList>
    </citation>
    <scope>NUCLEOTIDE SEQUENCE [LARGE SCALE GENOMIC DNA]</scope>
    <source>
        <strain evidence="14">HYR1</strain>
    </source>
</reference>
<feature type="coiled-coil region" evidence="13">
    <location>
        <begin position="1"/>
        <end position="72"/>
    </location>
</feature>
<dbReference type="GO" id="GO:0006437">
    <property type="term" value="P:tyrosyl-tRNA aminoacylation"/>
    <property type="evidence" value="ECO:0007669"/>
    <property type="project" value="InterPro"/>
</dbReference>
<evidence type="ECO:0000256" key="2">
    <source>
        <dbReference type="ARBA" id="ARBA00004496"/>
    </source>
</evidence>
<comment type="caution">
    <text evidence="14">The sequence shown here is derived from an EMBL/GenBank/DDBJ whole genome shotgun (WGS) entry which is preliminary data.</text>
</comment>
<keyword evidence="6 12" id="KW-0547">Nucleotide-binding</keyword>